<dbReference type="Gene3D" id="3.40.50.620">
    <property type="entry name" value="HUPs"/>
    <property type="match status" value="1"/>
</dbReference>
<comment type="pathway">
    <text evidence="1">Phospholipid metabolism; phosphatidylcholine biosynthesis; phosphatidylcholine from phosphocholine: step 1/2.</text>
</comment>
<dbReference type="InterPro" id="IPR004821">
    <property type="entry name" value="Cyt_trans-like"/>
</dbReference>
<evidence type="ECO:0000256" key="2">
    <source>
        <dbReference type="ARBA" id="ARBA00026101"/>
    </source>
</evidence>
<organism evidence="4 5">
    <name type="scientific">Daphnia magna</name>
    <dbReference type="NCBI Taxonomy" id="35525"/>
    <lineage>
        <taxon>Eukaryota</taxon>
        <taxon>Metazoa</taxon>
        <taxon>Ecdysozoa</taxon>
        <taxon>Arthropoda</taxon>
        <taxon>Crustacea</taxon>
        <taxon>Branchiopoda</taxon>
        <taxon>Diplostraca</taxon>
        <taxon>Cladocera</taxon>
        <taxon>Anomopoda</taxon>
        <taxon>Daphniidae</taxon>
        <taxon>Daphnia</taxon>
    </lineage>
</organism>
<dbReference type="NCBIfam" id="TIGR00125">
    <property type="entry name" value="cyt_tran_rel"/>
    <property type="match status" value="1"/>
</dbReference>
<sequence>MTSKRQMKLAPFTEDEQALETLKFCDYSIKISKEMAISGTAPRPIRVYTDGIYDLFHPGHARQLMQAKYLFTNVYLIVGVCSDKETKENKGRTVMDENERYEVVRHCRHVDEVVLDAPWTLDDEFLNRHKIDFVAHDDAPYAAGNIVSTSDIVARIVKDYDVYARRNLARGYSAEQLNLNLIDQTKYLVEDELEKVKEKLNGCLEYWKKKSKDFVGNFITYHLETPNPVESKVAEEDTKP</sequence>
<protein>
    <recommendedName>
        <fullName evidence="2">choline-phosphate cytidylyltransferase</fullName>
        <ecNumber evidence="2">2.7.7.15</ecNumber>
    </recommendedName>
</protein>
<comment type="caution">
    <text evidence="4">The sequence shown here is derived from an EMBL/GenBank/DDBJ whole genome shotgun (WGS) entry which is preliminary data.</text>
</comment>
<dbReference type="InterPro" id="IPR045049">
    <property type="entry name" value="Pcy1-like"/>
</dbReference>
<gene>
    <name evidence="4" type="ORF">OUZ56_014199</name>
</gene>
<proteinExistence type="predicted"/>
<keyword evidence="5" id="KW-1185">Reference proteome</keyword>
<dbReference type="InterPro" id="IPR014729">
    <property type="entry name" value="Rossmann-like_a/b/a_fold"/>
</dbReference>
<feature type="domain" description="Cytidyltransferase-like" evidence="3">
    <location>
        <begin position="48"/>
        <end position="143"/>
    </location>
</feature>
<reference evidence="4 5" key="1">
    <citation type="journal article" date="2023" name="Nucleic Acids Res.">
        <title>The hologenome of Daphnia magna reveals possible DNA methylation and microbiome-mediated evolution of the host genome.</title>
        <authorList>
            <person name="Chaturvedi A."/>
            <person name="Li X."/>
            <person name="Dhandapani V."/>
            <person name="Marshall H."/>
            <person name="Kissane S."/>
            <person name="Cuenca-Cambronero M."/>
            <person name="Asole G."/>
            <person name="Calvet F."/>
            <person name="Ruiz-Romero M."/>
            <person name="Marangio P."/>
            <person name="Guigo R."/>
            <person name="Rago D."/>
            <person name="Mirbahai L."/>
            <person name="Eastwood N."/>
            <person name="Colbourne J.K."/>
            <person name="Zhou J."/>
            <person name="Mallon E."/>
            <person name="Orsini L."/>
        </authorList>
    </citation>
    <scope>NUCLEOTIDE SEQUENCE [LARGE SCALE GENOMIC DNA]</scope>
    <source>
        <strain evidence="4">LRV0_1</strain>
    </source>
</reference>
<name>A0ABQ9Z837_9CRUS</name>
<dbReference type="Proteomes" id="UP001234178">
    <property type="component" value="Unassembled WGS sequence"/>
</dbReference>
<evidence type="ECO:0000313" key="5">
    <source>
        <dbReference type="Proteomes" id="UP001234178"/>
    </source>
</evidence>
<dbReference type="EC" id="2.7.7.15" evidence="2"/>
<dbReference type="PANTHER" id="PTHR10739:SF13">
    <property type="entry name" value="CHOLINE-PHOSPHATE CYTIDYLYLTRANSFERASE"/>
    <property type="match status" value="1"/>
</dbReference>
<dbReference type="PANTHER" id="PTHR10739">
    <property type="entry name" value="CYTIDYLYLTRANSFERASE"/>
    <property type="match status" value="1"/>
</dbReference>
<dbReference type="SUPFAM" id="SSF52374">
    <property type="entry name" value="Nucleotidylyl transferase"/>
    <property type="match status" value="1"/>
</dbReference>
<evidence type="ECO:0000256" key="1">
    <source>
        <dbReference type="ARBA" id="ARBA00025706"/>
    </source>
</evidence>
<evidence type="ECO:0000313" key="4">
    <source>
        <dbReference type="EMBL" id="KAK4009059.1"/>
    </source>
</evidence>
<accession>A0ABQ9Z837</accession>
<dbReference type="EMBL" id="JAOYFB010000002">
    <property type="protein sequence ID" value="KAK4009059.1"/>
    <property type="molecule type" value="Genomic_DNA"/>
</dbReference>
<dbReference type="Pfam" id="PF01467">
    <property type="entry name" value="CTP_transf_like"/>
    <property type="match status" value="1"/>
</dbReference>
<evidence type="ECO:0000259" key="3">
    <source>
        <dbReference type="Pfam" id="PF01467"/>
    </source>
</evidence>